<gene>
    <name evidence="2" type="ORF">ACJ73_07925</name>
</gene>
<dbReference type="AlphaFoldDB" id="A0A1J9PWK9"/>
<proteinExistence type="predicted"/>
<reference evidence="2 3" key="1">
    <citation type="submission" date="2015-08" db="EMBL/GenBank/DDBJ databases">
        <title>Emmonsia species relationships and genome sequence.</title>
        <authorList>
            <person name="Cuomo C.A."/>
            <person name="Schwartz I.S."/>
            <person name="Kenyon C."/>
            <person name="De Hoog G.S."/>
            <person name="Govender N.P."/>
            <person name="Botha A."/>
            <person name="Moreno L."/>
            <person name="De Vries M."/>
            <person name="Munoz J.F."/>
            <person name="Stielow J.B."/>
        </authorList>
    </citation>
    <scope>NUCLEOTIDE SEQUENCE [LARGE SCALE GENOMIC DNA]</scope>
    <source>
        <strain evidence="2 3">EI222</strain>
    </source>
</reference>
<evidence type="ECO:0000256" key="1">
    <source>
        <dbReference type="SAM" id="MobiDB-lite"/>
    </source>
</evidence>
<protein>
    <submittedName>
        <fullName evidence="2">Uncharacterized protein</fullName>
    </submittedName>
</protein>
<evidence type="ECO:0000313" key="2">
    <source>
        <dbReference type="EMBL" id="OJD20737.1"/>
    </source>
</evidence>
<sequence>MYPDRARLRPSTQNLKKRPSQEDIGNGPPEEPSEKRRKDDNQQLEVDSECCTDDRVLWEEILRSQREKEKKARKEGRRIRQSLVKCCYYTPLHNKEETILGTEPNDTVPDEDQDELWKNVREFLRHCKGETTTPNRRLFL</sequence>
<evidence type="ECO:0000313" key="3">
    <source>
        <dbReference type="Proteomes" id="UP000242791"/>
    </source>
</evidence>
<dbReference type="VEuPathDB" id="FungiDB:ACJ73_07925"/>
<feature type="region of interest" description="Disordered" evidence="1">
    <location>
        <begin position="1"/>
        <end position="48"/>
    </location>
</feature>
<comment type="caution">
    <text evidence="2">The sequence shown here is derived from an EMBL/GenBank/DDBJ whole genome shotgun (WGS) entry which is preliminary data.</text>
</comment>
<feature type="compositionally biased region" description="Basic and acidic residues" evidence="1">
    <location>
        <begin position="32"/>
        <end position="41"/>
    </location>
</feature>
<dbReference type="EMBL" id="LGTZ01001728">
    <property type="protein sequence ID" value="OJD20737.1"/>
    <property type="molecule type" value="Genomic_DNA"/>
</dbReference>
<dbReference type="Proteomes" id="UP000242791">
    <property type="component" value="Unassembled WGS sequence"/>
</dbReference>
<accession>A0A1J9PWK9</accession>
<keyword evidence="3" id="KW-1185">Reference proteome</keyword>
<name>A0A1J9PWK9_9EURO</name>
<organism evidence="2 3">
    <name type="scientific">Blastomyces percursus</name>
    <dbReference type="NCBI Taxonomy" id="1658174"/>
    <lineage>
        <taxon>Eukaryota</taxon>
        <taxon>Fungi</taxon>
        <taxon>Dikarya</taxon>
        <taxon>Ascomycota</taxon>
        <taxon>Pezizomycotina</taxon>
        <taxon>Eurotiomycetes</taxon>
        <taxon>Eurotiomycetidae</taxon>
        <taxon>Onygenales</taxon>
        <taxon>Ajellomycetaceae</taxon>
        <taxon>Blastomyces</taxon>
    </lineage>
</organism>